<sequence length="386" mass="44882">MSIPLKTTTKTGTGEAVPSSGLQFNALSGPGSSGDVDVILMLTNKRNAQIQEFEMKKKKIEADTQKSVLLNDRFTTYNEDHDERLQKHTYGLITHKQFKETQQHLAQVEANKALNEQIEKKKILEKSQQSLRKLTNKNKLSFHTDEEEEDESDAADDFLFPEITKQKRTHSTITKDPSSKLDVLPDEQKELERAAEIARLTREYDETVAREKKERIDVVYSLWDGTGHRQSMVVTKGTTIGEFLNMAIQTDEARKMRFARHGTGNDVLFVKEDIILPHNISFHDLIATNARGKSGPLYNWGVHEDVRMLHDARVEKDESHAAKVVERQWYEHNKHIFPINRWEEFDPKKNYETYTIHDKLKEKREREKQEMAEIEQEQLRMRILGK</sequence>
<keyword evidence="4" id="KW-1185">Reference proteome</keyword>
<reference evidence="3 4" key="1">
    <citation type="journal article" date="2022" name="bioRxiv">
        <title>Genomics of Preaxostyla Flagellates Illuminates Evolutionary Transitions and the Path Towards Mitochondrial Loss.</title>
        <authorList>
            <person name="Novak L.V.F."/>
            <person name="Treitli S.C."/>
            <person name="Pyrih J."/>
            <person name="Halakuc P."/>
            <person name="Pipaliya S.V."/>
            <person name="Vacek V."/>
            <person name="Brzon O."/>
            <person name="Soukal P."/>
            <person name="Eme L."/>
            <person name="Dacks J.B."/>
            <person name="Karnkowska A."/>
            <person name="Elias M."/>
            <person name="Hampl V."/>
        </authorList>
    </citation>
    <scope>NUCLEOTIDE SEQUENCE [LARGE SCALE GENOMIC DNA]</scope>
    <source>
        <strain evidence="3">NAU3</strain>
        <tissue evidence="3">Gut</tissue>
    </source>
</reference>
<dbReference type="Pfam" id="PF04921">
    <property type="entry name" value="XAP5"/>
    <property type="match status" value="1"/>
</dbReference>
<dbReference type="Proteomes" id="UP001281761">
    <property type="component" value="Unassembled WGS sequence"/>
</dbReference>
<dbReference type="PANTHER" id="PTHR12722:SF0">
    <property type="entry name" value="PROTEIN FAM50A"/>
    <property type="match status" value="1"/>
</dbReference>
<comment type="caution">
    <text evidence="3">The sequence shown here is derived from an EMBL/GenBank/DDBJ whole genome shotgun (WGS) entry which is preliminary data.</text>
</comment>
<feature type="region of interest" description="Disordered" evidence="1">
    <location>
        <begin position="1"/>
        <end position="25"/>
    </location>
</feature>
<protein>
    <recommendedName>
        <fullName evidence="2">FAM50A/XAP5 C-terminal domain-containing protein</fullName>
    </recommendedName>
</protein>
<dbReference type="InterPro" id="IPR048337">
    <property type="entry name" value="FAM50A/XAP5_C"/>
</dbReference>
<proteinExistence type="predicted"/>
<organism evidence="3 4">
    <name type="scientific">Blattamonas nauphoetae</name>
    <dbReference type="NCBI Taxonomy" id="2049346"/>
    <lineage>
        <taxon>Eukaryota</taxon>
        <taxon>Metamonada</taxon>
        <taxon>Preaxostyla</taxon>
        <taxon>Oxymonadida</taxon>
        <taxon>Blattamonas</taxon>
    </lineage>
</organism>
<name>A0ABQ9YEM1_9EUKA</name>
<accession>A0ABQ9YEM1</accession>
<evidence type="ECO:0000313" key="3">
    <source>
        <dbReference type="EMBL" id="KAK2962222.1"/>
    </source>
</evidence>
<evidence type="ECO:0000313" key="4">
    <source>
        <dbReference type="Proteomes" id="UP001281761"/>
    </source>
</evidence>
<feature type="compositionally biased region" description="Polar residues" evidence="1">
    <location>
        <begin position="1"/>
        <end position="12"/>
    </location>
</feature>
<evidence type="ECO:0000259" key="2">
    <source>
        <dbReference type="Pfam" id="PF04921"/>
    </source>
</evidence>
<feature type="domain" description="FAM50A/XAP5 C-terminal" evidence="2">
    <location>
        <begin position="215"/>
        <end position="355"/>
    </location>
</feature>
<gene>
    <name evidence="3" type="ORF">BLNAU_2882</name>
</gene>
<dbReference type="PANTHER" id="PTHR12722">
    <property type="entry name" value="XAP-5 PROTEIN-RELATED"/>
    <property type="match status" value="1"/>
</dbReference>
<dbReference type="EMBL" id="JARBJD010000012">
    <property type="protein sequence ID" value="KAK2962222.1"/>
    <property type="molecule type" value="Genomic_DNA"/>
</dbReference>
<evidence type="ECO:0000256" key="1">
    <source>
        <dbReference type="SAM" id="MobiDB-lite"/>
    </source>
</evidence>
<dbReference type="InterPro" id="IPR007005">
    <property type="entry name" value="XAP5"/>
</dbReference>